<dbReference type="EMBL" id="JAFCMP010000001">
    <property type="protein sequence ID" value="KAG5193177.1"/>
    <property type="molecule type" value="Genomic_DNA"/>
</dbReference>
<dbReference type="OrthoDB" id="270639at2759"/>
<name>A0A835ZJA0_9STRA</name>
<evidence type="ECO:0000256" key="1">
    <source>
        <dbReference type="SAM" id="MobiDB-lite"/>
    </source>
</evidence>
<gene>
    <name evidence="2" type="ORF">JKP88DRAFT_260948</name>
</gene>
<dbReference type="GO" id="GO:0005762">
    <property type="term" value="C:mitochondrial large ribosomal subunit"/>
    <property type="evidence" value="ECO:0007669"/>
    <property type="project" value="TreeGrafter"/>
</dbReference>
<proteinExistence type="predicted"/>
<keyword evidence="3" id="KW-1185">Reference proteome</keyword>
<reference evidence="2" key="1">
    <citation type="submission" date="2021-02" db="EMBL/GenBank/DDBJ databases">
        <title>First Annotated Genome of the Yellow-green Alga Tribonema minus.</title>
        <authorList>
            <person name="Mahan K.M."/>
        </authorList>
    </citation>
    <scope>NUCLEOTIDE SEQUENCE</scope>
    <source>
        <strain evidence="2">UTEX B ZZ1240</strain>
    </source>
</reference>
<feature type="compositionally biased region" description="Basic and acidic residues" evidence="1">
    <location>
        <begin position="296"/>
        <end position="306"/>
    </location>
</feature>
<dbReference type="PANTHER" id="PTHR11075">
    <property type="entry name" value="PEPTIDE CHAIN RELEASE FACTOR"/>
    <property type="match status" value="1"/>
</dbReference>
<dbReference type="Gene3D" id="3.30.160.20">
    <property type="match status" value="2"/>
</dbReference>
<protein>
    <recommendedName>
        <fullName evidence="4">Prokaryotic-type class I peptide chain release factors domain-containing protein</fullName>
    </recommendedName>
</protein>
<dbReference type="PANTHER" id="PTHR11075:SF54">
    <property type="entry name" value="LARGE RIBOSOMAL SUBUNIT PROTEIN ML62"/>
    <property type="match status" value="1"/>
</dbReference>
<dbReference type="GO" id="GO:0004045">
    <property type="term" value="F:peptidyl-tRNA hydrolase activity"/>
    <property type="evidence" value="ECO:0007669"/>
    <property type="project" value="TreeGrafter"/>
</dbReference>
<dbReference type="SUPFAM" id="SSF110916">
    <property type="entry name" value="Peptidyl-tRNA hydrolase domain-like"/>
    <property type="match status" value="2"/>
</dbReference>
<evidence type="ECO:0008006" key="4">
    <source>
        <dbReference type="Google" id="ProtNLM"/>
    </source>
</evidence>
<dbReference type="GO" id="GO:0070126">
    <property type="term" value="P:mitochondrial translational termination"/>
    <property type="evidence" value="ECO:0007669"/>
    <property type="project" value="TreeGrafter"/>
</dbReference>
<sequence>MASGAAQVHIPEDRLQISFTRSSGAGGQNVNKASVYAAAPTWLLHHAHVHSRAMSVSCRGISNTHNTGGVESVDMGRQHGRHRNSCGNCHPSHERNPQHLMSFASHQRDSCSTEHCNGQQRFLNQCLSLNTRNQEPFLLSFAHCKHHDRLCGLPRVTRDGVAAAESAAYVEVHGLTSFDRSCFICDLSRHGNHISKKLSKCRASFVIARARMQVNTKVEVRFVVDEADWLEYDVRQRLKEYQAGRVNKTGELIVTCQEHRTQKANRMEAIGKLREMIADALLAPKERAMRVGIGEATKRQRRDDKRFRSKVKATRGRVRSDD</sequence>
<comment type="caution">
    <text evidence="2">The sequence shown here is derived from an EMBL/GenBank/DDBJ whole genome shotgun (WGS) entry which is preliminary data.</text>
</comment>
<feature type="region of interest" description="Disordered" evidence="1">
    <location>
        <begin position="294"/>
        <end position="322"/>
    </location>
</feature>
<evidence type="ECO:0000313" key="3">
    <source>
        <dbReference type="Proteomes" id="UP000664859"/>
    </source>
</evidence>
<dbReference type="AlphaFoldDB" id="A0A835ZJA0"/>
<accession>A0A835ZJA0</accession>
<feature type="compositionally biased region" description="Basic residues" evidence="1">
    <location>
        <begin position="307"/>
        <end position="322"/>
    </location>
</feature>
<dbReference type="InterPro" id="IPR052104">
    <property type="entry name" value="Mito_Release_Factor_mL62"/>
</dbReference>
<organism evidence="2 3">
    <name type="scientific">Tribonema minus</name>
    <dbReference type="NCBI Taxonomy" id="303371"/>
    <lineage>
        <taxon>Eukaryota</taxon>
        <taxon>Sar</taxon>
        <taxon>Stramenopiles</taxon>
        <taxon>Ochrophyta</taxon>
        <taxon>PX clade</taxon>
        <taxon>Xanthophyceae</taxon>
        <taxon>Tribonematales</taxon>
        <taxon>Tribonemataceae</taxon>
        <taxon>Tribonema</taxon>
    </lineage>
</organism>
<dbReference type="GO" id="GO:0016150">
    <property type="term" value="F:translation release factor activity, codon nonspecific"/>
    <property type="evidence" value="ECO:0007669"/>
    <property type="project" value="TreeGrafter"/>
</dbReference>
<evidence type="ECO:0000313" key="2">
    <source>
        <dbReference type="EMBL" id="KAG5193177.1"/>
    </source>
</evidence>
<dbReference type="Proteomes" id="UP000664859">
    <property type="component" value="Unassembled WGS sequence"/>
</dbReference>